<dbReference type="Proteomes" id="UP001642409">
    <property type="component" value="Unassembled WGS sequence"/>
</dbReference>
<keyword evidence="1" id="KW-1133">Transmembrane helix</keyword>
<sequence>MTNNEQQPQGDEHQEEEFQFTGCLSCLNDGVSQGMLFVSYLVCACGIGAGIFVSWLLPLYGIPFLILSSAFCILWIIFMHMYKEINPQSPYKKALDAQKAESTEGDTKKEQ</sequence>
<dbReference type="AlphaFoldDB" id="A0AA86U4H5"/>
<evidence type="ECO:0000313" key="5">
    <source>
        <dbReference type="EMBL" id="CAL6097754.1"/>
    </source>
</evidence>
<comment type="caution">
    <text evidence="2">The sequence shown here is derived from an EMBL/GenBank/DDBJ whole genome shotgun (WGS) entry which is preliminary data.</text>
</comment>
<dbReference type="EMBL" id="CATOUU010000647">
    <property type="protein sequence ID" value="CAI9937572.1"/>
    <property type="molecule type" value="Genomic_DNA"/>
</dbReference>
<gene>
    <name evidence="2" type="ORF">HINF_LOCUS25217</name>
    <name evidence="4" type="ORF">HINF_LOCUS32338</name>
    <name evidence="3" type="ORF">HINF_LOCUS46554</name>
    <name evidence="5" type="ORF">HINF_LOCUS69284</name>
</gene>
<organism evidence="2">
    <name type="scientific">Hexamita inflata</name>
    <dbReference type="NCBI Taxonomy" id="28002"/>
    <lineage>
        <taxon>Eukaryota</taxon>
        <taxon>Metamonada</taxon>
        <taxon>Diplomonadida</taxon>
        <taxon>Hexamitidae</taxon>
        <taxon>Hexamitinae</taxon>
        <taxon>Hexamita</taxon>
    </lineage>
</organism>
<evidence type="ECO:0000256" key="1">
    <source>
        <dbReference type="SAM" id="Phobius"/>
    </source>
</evidence>
<dbReference type="EMBL" id="CAXDID020000110">
    <property type="protein sequence ID" value="CAL6029461.1"/>
    <property type="molecule type" value="Genomic_DNA"/>
</dbReference>
<reference evidence="4 6" key="2">
    <citation type="submission" date="2024-07" db="EMBL/GenBank/DDBJ databases">
        <authorList>
            <person name="Akdeniz Z."/>
        </authorList>
    </citation>
    <scope>NUCLEOTIDE SEQUENCE [LARGE SCALE GENOMIC DNA]</scope>
</reference>
<evidence type="ECO:0000313" key="2">
    <source>
        <dbReference type="EMBL" id="CAI9937572.1"/>
    </source>
</evidence>
<evidence type="ECO:0000313" key="3">
    <source>
        <dbReference type="EMBL" id="CAI9958909.1"/>
    </source>
</evidence>
<feature type="transmembrane region" description="Helical" evidence="1">
    <location>
        <begin position="37"/>
        <end position="56"/>
    </location>
</feature>
<keyword evidence="1" id="KW-0472">Membrane</keyword>
<feature type="transmembrane region" description="Helical" evidence="1">
    <location>
        <begin position="62"/>
        <end position="82"/>
    </location>
</feature>
<protein>
    <submittedName>
        <fullName evidence="2">Transmembrane domain-containing protein</fullName>
    </submittedName>
    <submittedName>
        <fullName evidence="4">Transmembrane_domain-containing protein</fullName>
    </submittedName>
</protein>
<keyword evidence="6" id="KW-1185">Reference proteome</keyword>
<name>A0AA86U4H5_9EUKA</name>
<accession>A0AA86U4H5</accession>
<keyword evidence="1 2" id="KW-0812">Transmembrane</keyword>
<evidence type="ECO:0000313" key="4">
    <source>
        <dbReference type="EMBL" id="CAL6029461.1"/>
    </source>
</evidence>
<dbReference type="EMBL" id="CATOUU010000910">
    <property type="protein sequence ID" value="CAI9958909.1"/>
    <property type="molecule type" value="Genomic_DNA"/>
</dbReference>
<reference evidence="2" key="1">
    <citation type="submission" date="2023-06" db="EMBL/GenBank/DDBJ databases">
        <authorList>
            <person name="Kurt Z."/>
        </authorList>
    </citation>
    <scope>NUCLEOTIDE SEQUENCE</scope>
</reference>
<dbReference type="EMBL" id="CAXDID020000502">
    <property type="protein sequence ID" value="CAL6097754.1"/>
    <property type="molecule type" value="Genomic_DNA"/>
</dbReference>
<evidence type="ECO:0000313" key="6">
    <source>
        <dbReference type="Proteomes" id="UP001642409"/>
    </source>
</evidence>
<proteinExistence type="predicted"/>